<evidence type="ECO:0000259" key="1">
    <source>
        <dbReference type="Pfam" id="PF07299"/>
    </source>
</evidence>
<dbReference type="RefSeq" id="WP_061142041.1">
    <property type="nucleotide sequence ID" value="NZ_LNNH01000017.1"/>
</dbReference>
<dbReference type="InterPro" id="IPR032330">
    <property type="entry name" value="EF-G-binding_C"/>
</dbReference>
<accession>A0A120GPX5</accession>
<keyword evidence="3" id="KW-0648">Protein biosynthesis</keyword>
<comment type="caution">
    <text evidence="3">The sequence shown here is derived from an EMBL/GenBank/DDBJ whole genome shotgun (WGS) entry which is preliminary data.</text>
</comment>
<feature type="domain" description="Elongation factor G-binding protein N-terminal" evidence="1">
    <location>
        <begin position="4"/>
        <end position="86"/>
    </location>
</feature>
<dbReference type="InterPro" id="IPR038344">
    <property type="entry name" value="EF-G_N_sf"/>
</dbReference>
<keyword evidence="4" id="KW-1185">Reference proteome</keyword>
<evidence type="ECO:0000313" key="4">
    <source>
        <dbReference type="Proteomes" id="UP000064189"/>
    </source>
</evidence>
<dbReference type="CDD" id="cd16342">
    <property type="entry name" value="FusC_FusB"/>
    <property type="match status" value="1"/>
</dbReference>
<sequence>MEPFIRSEQYNFIKLQTQILINGHATANDRDVINTLKTVSKERVLQLFSDITEEQNQLLAPVETIKDPAQAEDYLLQIKPYVIPFKEVTEKTVKKLFPKAKKLKAPLLENIDLRELSYLGWDDGGSGKKFIIVPHHDTFTGLHGTIKPANKKGICAICSRFEEIGMFMSETKGTIQGTFIKKGNYICLDSMKCNQNITTLDKMNDLIARLK</sequence>
<reference evidence="3 4" key="1">
    <citation type="submission" date="2015-11" db="EMBL/GenBank/DDBJ databases">
        <title>Genome Sequence of Bacillus simplex strain VanAntwerpen2.</title>
        <authorList>
            <person name="Couger M.B."/>
        </authorList>
    </citation>
    <scope>NUCLEOTIDE SEQUENCE [LARGE SCALE GENOMIC DNA]</scope>
    <source>
        <strain evidence="3 4">VanAntwerpen02</strain>
    </source>
</reference>
<dbReference type="EMBL" id="LNNH01000017">
    <property type="protein sequence ID" value="KWW20415.1"/>
    <property type="molecule type" value="Genomic_DNA"/>
</dbReference>
<dbReference type="InterPro" id="IPR010841">
    <property type="entry name" value="EF-G-binding_N"/>
</dbReference>
<dbReference type="Pfam" id="PF07299">
    <property type="entry name" value="EF-G-binding_N"/>
    <property type="match status" value="1"/>
</dbReference>
<proteinExistence type="predicted"/>
<dbReference type="Proteomes" id="UP000064189">
    <property type="component" value="Unassembled WGS sequence"/>
</dbReference>
<name>A0A120GPX5_9BACI</name>
<gene>
    <name evidence="3" type="ORF">AS888_18800</name>
</gene>
<keyword evidence="3" id="KW-0251">Elongation factor</keyword>
<protein>
    <submittedName>
        <fullName evidence="3">Elongation factor G-binding protein</fullName>
    </submittedName>
</protein>
<evidence type="ECO:0000259" key="2">
    <source>
        <dbReference type="Pfam" id="PF16571"/>
    </source>
</evidence>
<dbReference type="GO" id="GO:0003746">
    <property type="term" value="F:translation elongation factor activity"/>
    <property type="evidence" value="ECO:0007669"/>
    <property type="project" value="UniProtKB-KW"/>
</dbReference>
<dbReference type="Pfam" id="PF16571">
    <property type="entry name" value="FBP_C"/>
    <property type="match status" value="1"/>
</dbReference>
<evidence type="ECO:0000313" key="3">
    <source>
        <dbReference type="EMBL" id="KWW20415.1"/>
    </source>
</evidence>
<feature type="domain" description="Elongation factor G-binding protein C-terminal treble-clef zinc-finger" evidence="2">
    <location>
        <begin position="99"/>
        <end position="202"/>
    </location>
</feature>
<dbReference type="AlphaFoldDB" id="A0A120GPX5"/>
<organism evidence="3 4">
    <name type="scientific">Peribacillus simplex</name>
    <dbReference type="NCBI Taxonomy" id="1478"/>
    <lineage>
        <taxon>Bacteria</taxon>
        <taxon>Bacillati</taxon>
        <taxon>Bacillota</taxon>
        <taxon>Bacilli</taxon>
        <taxon>Bacillales</taxon>
        <taxon>Bacillaceae</taxon>
        <taxon>Peribacillus</taxon>
    </lineage>
</organism>
<dbReference type="Gene3D" id="1.20.1280.250">
    <property type="match status" value="1"/>
</dbReference>